<keyword evidence="9" id="KW-0442">Lipid degradation</keyword>
<dbReference type="InterPro" id="IPR000595">
    <property type="entry name" value="cNMP-bd_dom"/>
</dbReference>
<dbReference type="Gene3D" id="2.60.120.10">
    <property type="entry name" value="Jelly Rolls"/>
    <property type="match status" value="1"/>
</dbReference>
<feature type="domain" description="Major facilitator superfamily (MFS) profile" evidence="13">
    <location>
        <begin position="23"/>
        <end position="467"/>
    </location>
</feature>
<dbReference type="CDD" id="cd07205">
    <property type="entry name" value="Pat_PNPLA6_PNPLA7_NTE1_like"/>
    <property type="match status" value="1"/>
</dbReference>
<dbReference type="PROSITE" id="PS50850">
    <property type="entry name" value="MFS"/>
    <property type="match status" value="1"/>
</dbReference>
<feature type="active site" description="Proton acceptor" evidence="9">
    <location>
        <position position="929"/>
    </location>
</feature>
<feature type="transmembrane region" description="Helical" evidence="11">
    <location>
        <begin position="236"/>
        <end position="258"/>
    </location>
</feature>
<organism evidence="15 16">
    <name type="scientific">Longivirga aurantiaca</name>
    <dbReference type="NCBI Taxonomy" id="1837743"/>
    <lineage>
        <taxon>Bacteria</taxon>
        <taxon>Bacillati</taxon>
        <taxon>Actinomycetota</taxon>
        <taxon>Actinomycetes</taxon>
        <taxon>Sporichthyales</taxon>
        <taxon>Sporichthyaceae</taxon>
        <taxon>Longivirga</taxon>
    </lineage>
</organism>
<comment type="caution">
    <text evidence="15">The sequence shown here is derived from an EMBL/GenBank/DDBJ whole genome shotgun (WGS) entry which is preliminary data.</text>
</comment>
<evidence type="ECO:0000256" key="2">
    <source>
        <dbReference type="ARBA" id="ARBA00006636"/>
    </source>
</evidence>
<feature type="short sequence motif" description="DGA/G" evidence="9">
    <location>
        <begin position="929"/>
        <end position="931"/>
    </location>
</feature>
<dbReference type="InterPro" id="IPR020846">
    <property type="entry name" value="MFS_dom"/>
</dbReference>
<evidence type="ECO:0000259" key="14">
    <source>
        <dbReference type="PROSITE" id="PS51635"/>
    </source>
</evidence>
<dbReference type="InterPro" id="IPR011701">
    <property type="entry name" value="MFS"/>
</dbReference>
<dbReference type="PRINTS" id="PR01036">
    <property type="entry name" value="TCRTETB"/>
</dbReference>
<dbReference type="SUPFAM" id="SSF103473">
    <property type="entry name" value="MFS general substrate transporter"/>
    <property type="match status" value="2"/>
</dbReference>
<comment type="caution">
    <text evidence="9">Lacks conserved residue(s) required for the propagation of feature annotation.</text>
</comment>
<evidence type="ECO:0000256" key="3">
    <source>
        <dbReference type="ARBA" id="ARBA00022448"/>
    </source>
</evidence>
<dbReference type="Gene3D" id="1.20.1720.10">
    <property type="entry name" value="Multidrug resistance protein D"/>
    <property type="match status" value="1"/>
</dbReference>
<dbReference type="Gene3D" id="3.40.1090.10">
    <property type="entry name" value="Cytosolic phospholipase A2 catalytic domain"/>
    <property type="match status" value="2"/>
</dbReference>
<dbReference type="CDD" id="cd00038">
    <property type="entry name" value="CAP_ED"/>
    <property type="match status" value="1"/>
</dbReference>
<dbReference type="Gene3D" id="1.20.1250.20">
    <property type="entry name" value="MFS general substrate transporter like domains"/>
    <property type="match status" value="1"/>
</dbReference>
<keyword evidence="6 11" id="KW-1133">Transmembrane helix</keyword>
<feature type="region of interest" description="Disordered" evidence="10">
    <location>
        <begin position="471"/>
        <end position="497"/>
    </location>
</feature>
<evidence type="ECO:0000256" key="9">
    <source>
        <dbReference type="PROSITE-ProRule" id="PRU01161"/>
    </source>
</evidence>
<evidence type="ECO:0000313" key="16">
    <source>
        <dbReference type="Proteomes" id="UP001596138"/>
    </source>
</evidence>
<feature type="transmembrane region" description="Helical" evidence="11">
    <location>
        <begin position="341"/>
        <end position="361"/>
    </location>
</feature>
<dbReference type="InterPro" id="IPR002641">
    <property type="entry name" value="PNPLA_dom"/>
</dbReference>
<dbReference type="InterPro" id="IPR004638">
    <property type="entry name" value="EmrB-like"/>
</dbReference>
<feature type="transmembrane region" description="Helical" evidence="11">
    <location>
        <begin position="90"/>
        <end position="109"/>
    </location>
</feature>
<dbReference type="Pfam" id="PF01734">
    <property type="entry name" value="Patatin"/>
    <property type="match status" value="1"/>
</dbReference>
<evidence type="ECO:0000256" key="4">
    <source>
        <dbReference type="ARBA" id="ARBA00022475"/>
    </source>
</evidence>
<comment type="similarity">
    <text evidence="2">Belongs to the NTE family.</text>
</comment>
<dbReference type="InterPro" id="IPR016035">
    <property type="entry name" value="Acyl_Trfase/lysoPLipase"/>
</dbReference>
<dbReference type="PROSITE" id="PS51635">
    <property type="entry name" value="PNPLA"/>
    <property type="match status" value="1"/>
</dbReference>
<dbReference type="EMBL" id="JBHSTI010000012">
    <property type="protein sequence ID" value="MFC6239305.1"/>
    <property type="molecule type" value="Genomic_DNA"/>
</dbReference>
<dbReference type="PROSITE" id="PS00889">
    <property type="entry name" value="CNMP_BINDING_2"/>
    <property type="match status" value="1"/>
</dbReference>
<dbReference type="InterPro" id="IPR014710">
    <property type="entry name" value="RmlC-like_jellyroll"/>
</dbReference>
<dbReference type="PROSITE" id="PS00216">
    <property type="entry name" value="SUGAR_TRANSPORT_1"/>
    <property type="match status" value="1"/>
</dbReference>
<feature type="active site" description="Nucleophile" evidence="9">
    <location>
        <position position="815"/>
    </location>
</feature>
<keyword evidence="9" id="KW-0378">Hydrolase</keyword>
<feature type="transmembrane region" description="Helical" evidence="11">
    <location>
        <begin position="417"/>
        <end position="434"/>
    </location>
</feature>
<evidence type="ECO:0000256" key="6">
    <source>
        <dbReference type="ARBA" id="ARBA00022989"/>
    </source>
</evidence>
<feature type="transmembrane region" description="Helical" evidence="11">
    <location>
        <begin position="57"/>
        <end position="78"/>
    </location>
</feature>
<sequence length="1045" mass="108718">MTAAGAAALPETRVRPRVSSRTVLLVASFGAFLAFLDATIVNVAFPNIRESFPDSTISTLSWILNAYSIVFAAFLVVSGRLADLLGRKRAFINGVTIFTFASVLCAVAPSVEVLVAFRVLQALGAAVLVPASLALVVEAFPAEKRAHAIGLWGASAALASGLGPPIGGALVELGNWRLAFLVNLPFGIAAVIAAKRALVESRAPGRRRVPDLLGATISALMLGVLTLGIVKGEDWGWTSPAVIGCFLGSVLLGAAFVVSSKRHRSPLLDPALLRIRPFVVGNLATIVAGVGFYAYLLTNILWLQYVWGYSIVVSGLAVVPGALVAAILASRLGPIAQTRGYRLVIIPGAIVWALAYVWYVARVEVTPDFWGAWLPGQILSGIGVGATLPVLGSAALAAVPGGRFATASAVNSSARQIGAVLGIAILVVIVGTPSPTSTVDSLRHGWVFSAICFVATALIALFIGKVAPHTQDDADDDSVRPPAISVPDPPAPSAAPASALSAAPLLSRLPDDVRGRLEAGAEKLDLAAGTLLFTAGDPADDVYVVTAGLLDVEQDGNVVRQVGAGAVIGELALLTGGTRSASIRARRDSHLLRVSQSTFDEVVGSDPRALRALTGVLASQLQDAAPAPAGRPPQPRLIAVAALHRGAPASAVADAIDGHLSATSLRVARPGQVEPAALERAERENDRVLIVAEDPDAAWWAMAVRQADLLVLVAAHDAPVPVEAPLGRTDVDLVLVGAPVPGERIRAWQEVLAPYRITQTKAPFSVGTRALAGRIAGRSVGIVMAGGGARAFAHLGILLELEDAGIHVDRVVGASQGSIMAAVHARGIDARTAIEMCHEEFVRNNPFDDYTLPTAALVKGRKTEKALRRRLTGIGIEELPILFRCVSTDLQSRTPYVHRTGDLTSAVMASLSIPGMFPPRPDGQRLLADGGVLDNLPVHVLTERDEGPIIAVNIGMGGDARPHVAGTVPAEPKRIRVPAIGETLMRSLFIGSGGAVAHARAAGAIVVTPSSMGVGLLEFHQLDRMVESGRQAGRALLDEAGDLLA</sequence>
<dbReference type="SUPFAM" id="SSF52151">
    <property type="entry name" value="FabD/lysophospholipase-like"/>
    <property type="match status" value="1"/>
</dbReference>
<dbReference type="InterPro" id="IPR005829">
    <property type="entry name" value="Sugar_transporter_CS"/>
</dbReference>
<dbReference type="InterPro" id="IPR018490">
    <property type="entry name" value="cNMP-bd_dom_sf"/>
</dbReference>
<dbReference type="InterPro" id="IPR018488">
    <property type="entry name" value="cNMP-bd_CS"/>
</dbReference>
<evidence type="ECO:0000256" key="1">
    <source>
        <dbReference type="ARBA" id="ARBA00004651"/>
    </source>
</evidence>
<keyword evidence="7 9" id="KW-0443">Lipid metabolism</keyword>
<protein>
    <submittedName>
        <fullName evidence="15">MDR family MFS transporter/patatin-like phospholipase family protein</fullName>
    </submittedName>
</protein>
<keyword evidence="16" id="KW-1185">Reference proteome</keyword>
<feature type="transmembrane region" description="Helical" evidence="11">
    <location>
        <begin position="446"/>
        <end position="464"/>
    </location>
</feature>
<feature type="transmembrane region" description="Helical" evidence="11">
    <location>
        <begin position="307"/>
        <end position="329"/>
    </location>
</feature>
<keyword evidence="5 11" id="KW-0812">Transmembrane</keyword>
<evidence type="ECO:0000313" key="15">
    <source>
        <dbReference type="EMBL" id="MFC6239305.1"/>
    </source>
</evidence>
<feature type="transmembrane region" description="Helical" evidence="11">
    <location>
        <begin position="23"/>
        <end position="45"/>
    </location>
</feature>
<dbReference type="SMART" id="SM00100">
    <property type="entry name" value="cNMP"/>
    <property type="match status" value="1"/>
</dbReference>
<evidence type="ECO:0000256" key="8">
    <source>
        <dbReference type="ARBA" id="ARBA00023136"/>
    </source>
</evidence>
<dbReference type="PANTHER" id="PTHR42718">
    <property type="entry name" value="MAJOR FACILITATOR SUPERFAMILY MULTIDRUG TRANSPORTER MFSC"/>
    <property type="match status" value="1"/>
</dbReference>
<accession>A0ABW1T5E8</accession>
<dbReference type="PROSITE" id="PS50042">
    <property type="entry name" value="CNMP_BINDING_3"/>
    <property type="match status" value="1"/>
</dbReference>
<keyword evidence="4" id="KW-1003">Cell membrane</keyword>
<dbReference type="Proteomes" id="UP001596138">
    <property type="component" value="Unassembled WGS sequence"/>
</dbReference>
<feature type="short sequence motif" description="GXSXG" evidence="9">
    <location>
        <begin position="813"/>
        <end position="817"/>
    </location>
</feature>
<feature type="transmembrane region" description="Helical" evidence="11">
    <location>
        <begin position="176"/>
        <end position="199"/>
    </location>
</feature>
<evidence type="ECO:0000259" key="13">
    <source>
        <dbReference type="PROSITE" id="PS50850"/>
    </source>
</evidence>
<evidence type="ECO:0000256" key="10">
    <source>
        <dbReference type="SAM" id="MobiDB-lite"/>
    </source>
</evidence>
<dbReference type="InterPro" id="IPR036259">
    <property type="entry name" value="MFS_trans_sf"/>
</dbReference>
<proteinExistence type="inferred from homology"/>
<comment type="subcellular location">
    <subcellularLocation>
        <location evidence="1">Cell membrane</location>
        <topology evidence="1">Multi-pass membrane protein</topology>
    </subcellularLocation>
</comment>
<dbReference type="Pfam" id="PF00027">
    <property type="entry name" value="cNMP_binding"/>
    <property type="match status" value="1"/>
</dbReference>
<feature type="domain" description="PNPLA" evidence="14">
    <location>
        <begin position="782"/>
        <end position="942"/>
    </location>
</feature>
<name>A0ABW1T5E8_9ACTN</name>
<evidence type="ECO:0000259" key="12">
    <source>
        <dbReference type="PROSITE" id="PS50042"/>
    </source>
</evidence>
<feature type="transmembrane region" description="Helical" evidence="11">
    <location>
        <begin position="279"/>
        <end position="301"/>
    </location>
</feature>
<feature type="transmembrane region" description="Helical" evidence="11">
    <location>
        <begin position="149"/>
        <end position="170"/>
    </location>
</feature>
<reference evidence="16" key="1">
    <citation type="journal article" date="2019" name="Int. J. Syst. Evol. Microbiol.">
        <title>The Global Catalogue of Microorganisms (GCM) 10K type strain sequencing project: providing services to taxonomists for standard genome sequencing and annotation.</title>
        <authorList>
            <consortium name="The Broad Institute Genomics Platform"/>
            <consortium name="The Broad Institute Genome Sequencing Center for Infectious Disease"/>
            <person name="Wu L."/>
            <person name="Ma J."/>
        </authorList>
    </citation>
    <scope>NUCLEOTIDE SEQUENCE [LARGE SCALE GENOMIC DNA]</scope>
    <source>
        <strain evidence="16">CGMCC 4.7317</strain>
    </source>
</reference>
<evidence type="ECO:0000256" key="7">
    <source>
        <dbReference type="ARBA" id="ARBA00023098"/>
    </source>
</evidence>
<dbReference type="Pfam" id="PF07690">
    <property type="entry name" value="MFS_1"/>
    <property type="match status" value="1"/>
</dbReference>
<keyword evidence="3" id="KW-0813">Transport</keyword>
<evidence type="ECO:0000256" key="11">
    <source>
        <dbReference type="SAM" id="Phobius"/>
    </source>
</evidence>
<feature type="transmembrane region" description="Helical" evidence="11">
    <location>
        <begin position="115"/>
        <end position="137"/>
    </location>
</feature>
<dbReference type="SUPFAM" id="SSF51206">
    <property type="entry name" value="cAMP-binding domain-like"/>
    <property type="match status" value="1"/>
</dbReference>
<dbReference type="RefSeq" id="WP_386768484.1">
    <property type="nucleotide sequence ID" value="NZ_JBHSTI010000012.1"/>
</dbReference>
<gene>
    <name evidence="15" type="ORF">ACFQGU_15605</name>
</gene>
<dbReference type="CDD" id="cd17321">
    <property type="entry name" value="MFS_MMR_MDR_like"/>
    <property type="match status" value="1"/>
</dbReference>
<feature type="transmembrane region" description="Helical" evidence="11">
    <location>
        <begin position="381"/>
        <end position="405"/>
    </location>
</feature>
<keyword evidence="8 11" id="KW-0472">Membrane</keyword>
<dbReference type="NCBIfam" id="TIGR00711">
    <property type="entry name" value="efflux_EmrB"/>
    <property type="match status" value="1"/>
</dbReference>
<dbReference type="PANTHER" id="PTHR42718:SF48">
    <property type="entry name" value="CONSERVED TWO-DOMAIN MEMBRANE PROTEIN-RELATED"/>
    <property type="match status" value="1"/>
</dbReference>
<evidence type="ECO:0000256" key="5">
    <source>
        <dbReference type="ARBA" id="ARBA00022692"/>
    </source>
</evidence>
<feature type="domain" description="Cyclic nucleotide-binding" evidence="12">
    <location>
        <begin position="505"/>
        <end position="620"/>
    </location>
</feature>
<feature type="transmembrane region" description="Helical" evidence="11">
    <location>
        <begin position="211"/>
        <end position="230"/>
    </location>
</feature>